<proteinExistence type="predicted"/>
<evidence type="ECO:0000313" key="1">
    <source>
        <dbReference type="EMBL" id="CAI6090515.1"/>
    </source>
</evidence>
<dbReference type="EMBL" id="CABFNP030001012">
    <property type="protein sequence ID" value="CAI6090515.1"/>
    <property type="molecule type" value="Genomic_DNA"/>
</dbReference>
<keyword evidence="2" id="KW-1185">Reference proteome</keyword>
<reference evidence="1" key="1">
    <citation type="submission" date="2023-01" db="EMBL/GenBank/DDBJ databases">
        <authorList>
            <person name="Piombo E."/>
        </authorList>
    </citation>
    <scope>NUCLEOTIDE SEQUENCE</scope>
</reference>
<comment type="caution">
    <text evidence="1">The sequence shown here is derived from an EMBL/GenBank/DDBJ whole genome shotgun (WGS) entry which is preliminary data.</text>
</comment>
<accession>A0AA35M5G8</accession>
<protein>
    <submittedName>
        <fullName evidence="1">Uncharacterized protein</fullName>
    </submittedName>
</protein>
<organism evidence="1 2">
    <name type="scientific">Clonostachys chloroleuca</name>
    <dbReference type="NCBI Taxonomy" id="1926264"/>
    <lineage>
        <taxon>Eukaryota</taxon>
        <taxon>Fungi</taxon>
        <taxon>Dikarya</taxon>
        <taxon>Ascomycota</taxon>
        <taxon>Pezizomycotina</taxon>
        <taxon>Sordariomycetes</taxon>
        <taxon>Hypocreomycetidae</taxon>
        <taxon>Hypocreales</taxon>
        <taxon>Bionectriaceae</taxon>
        <taxon>Clonostachys</taxon>
    </lineage>
</organism>
<evidence type="ECO:0000313" key="2">
    <source>
        <dbReference type="Proteomes" id="UP001160390"/>
    </source>
</evidence>
<sequence length="70" mass="7873">MDDRILLRLPYVGSSLFNIIADIGVSSKLQEFLRGDVSLLNNLIPYTTIRSATFFVWSRPISKAGGTWLK</sequence>
<name>A0AA35M5G8_9HYPO</name>
<dbReference type="AlphaFoldDB" id="A0AA35M5G8"/>
<feature type="non-terminal residue" evidence="1">
    <location>
        <position position="70"/>
    </location>
</feature>
<gene>
    <name evidence="1" type="ORF">CCHLO57077_00001315</name>
</gene>
<dbReference type="Proteomes" id="UP001160390">
    <property type="component" value="Unassembled WGS sequence"/>
</dbReference>